<feature type="domain" description="Methyltransferase" evidence="2">
    <location>
        <begin position="369"/>
        <end position="456"/>
    </location>
</feature>
<evidence type="ECO:0000259" key="1">
    <source>
        <dbReference type="Pfam" id="PF07478"/>
    </source>
</evidence>
<dbReference type="Pfam" id="PF13649">
    <property type="entry name" value="Methyltransf_25"/>
    <property type="match status" value="1"/>
</dbReference>
<dbReference type="CDD" id="cd02440">
    <property type="entry name" value="AdoMet_MTases"/>
    <property type="match status" value="1"/>
</dbReference>
<protein>
    <recommendedName>
        <fullName evidence="5">ATP-grasp domain-containing protein</fullName>
    </recommendedName>
</protein>
<dbReference type="RefSeq" id="XP_024699773.1">
    <property type="nucleotide sequence ID" value="XM_024855132.1"/>
</dbReference>
<dbReference type="Proteomes" id="UP000234275">
    <property type="component" value="Unassembled WGS sequence"/>
</dbReference>
<name>A0A2I2FV37_9EURO</name>
<dbReference type="AlphaFoldDB" id="A0A2I2FV37"/>
<sequence length="532" mass="59144">MKICLINSSYEGVDSPFEKYDEFPDPNRYISKEHHEFITRYVTKANAKAEIDEICKEDFDMFMNYMWGIESDDVAGVEATRYLESKGVPILTNPSTFLSKTKLDLQRAAKKAPGTSLRIPGNTPDKYPKIVKYSDGYGSLNLDEGSICSSAEEVSTRVALLQQSNTTFGTLVQDYIIGRECSAIVVEMGSEVVALDPLQYVFPDHTPANEAFLTWTNKFEAVENGIIKYAFVDEQPHRRNLQSAAIEAFKALGVTGGGAWARVDMRLEESTGTVYVIEVNCIPVVFYPKGNTLGDDLVVGERFPGAQRAFFDMMLATKLMQLGRHTAQTAHLAQVYDRFAPSYTAVWEAAGLSTIQKFLVAEFDYSGSVLDVACGNGSFGKVLSAGGVKADVVGIELSPKMLEDEEVGRCYKEVRLGPMEELIMGAGEHDHITCFGALHFLDTVFLNAVLARMFMLARKSVTFEVDDISEAYIQGIKEKHGELTFNANHVRAVEDFGVPNGWKRVYCEKSLIYNSPTTGNDVYGYTMRFERV</sequence>
<dbReference type="PANTHER" id="PTHR23132">
    <property type="entry name" value="D-ALANINE--D-ALANINE LIGASE"/>
    <property type="match status" value="1"/>
</dbReference>
<organism evidence="3 4">
    <name type="scientific">Aspergillus steynii IBT 23096</name>
    <dbReference type="NCBI Taxonomy" id="1392250"/>
    <lineage>
        <taxon>Eukaryota</taxon>
        <taxon>Fungi</taxon>
        <taxon>Dikarya</taxon>
        <taxon>Ascomycota</taxon>
        <taxon>Pezizomycotina</taxon>
        <taxon>Eurotiomycetes</taxon>
        <taxon>Eurotiomycetidae</taxon>
        <taxon>Eurotiales</taxon>
        <taxon>Aspergillaceae</taxon>
        <taxon>Aspergillus</taxon>
        <taxon>Aspergillus subgen. Circumdati</taxon>
    </lineage>
</organism>
<evidence type="ECO:0000313" key="3">
    <source>
        <dbReference type="EMBL" id="PLB44471.1"/>
    </source>
</evidence>
<feature type="domain" description="D-alanine--D-alanine ligase C-terminal" evidence="1">
    <location>
        <begin position="126"/>
        <end position="283"/>
    </location>
</feature>
<dbReference type="OrthoDB" id="66144at2759"/>
<dbReference type="InterPro" id="IPR029063">
    <property type="entry name" value="SAM-dependent_MTases_sf"/>
</dbReference>
<dbReference type="PANTHER" id="PTHR23132:SF23">
    <property type="entry name" value="D-ALANINE--D-ALANINE LIGASE B"/>
    <property type="match status" value="1"/>
</dbReference>
<proteinExistence type="predicted"/>
<comment type="caution">
    <text evidence="3">The sequence shown here is derived from an EMBL/GenBank/DDBJ whole genome shotgun (WGS) entry which is preliminary data.</text>
</comment>
<dbReference type="Pfam" id="PF07478">
    <property type="entry name" value="Dala_Dala_lig_C"/>
    <property type="match status" value="1"/>
</dbReference>
<keyword evidence="4" id="KW-1185">Reference proteome</keyword>
<dbReference type="InterPro" id="IPR011095">
    <property type="entry name" value="Dala_Dala_lig_C"/>
</dbReference>
<dbReference type="Gene3D" id="3.30.470.20">
    <property type="entry name" value="ATP-grasp fold, B domain"/>
    <property type="match status" value="1"/>
</dbReference>
<dbReference type="EMBL" id="MSFO01000009">
    <property type="protein sequence ID" value="PLB44471.1"/>
    <property type="molecule type" value="Genomic_DNA"/>
</dbReference>
<dbReference type="VEuPathDB" id="FungiDB:P170DRAFT_513647"/>
<dbReference type="GeneID" id="36562838"/>
<evidence type="ECO:0000259" key="2">
    <source>
        <dbReference type="Pfam" id="PF13649"/>
    </source>
</evidence>
<dbReference type="GO" id="GO:0008716">
    <property type="term" value="F:D-alanine-D-alanine ligase activity"/>
    <property type="evidence" value="ECO:0007669"/>
    <property type="project" value="InterPro"/>
</dbReference>
<dbReference type="SUPFAM" id="SSF56059">
    <property type="entry name" value="Glutathione synthetase ATP-binding domain-like"/>
    <property type="match status" value="1"/>
</dbReference>
<gene>
    <name evidence="3" type="ORF">P170DRAFT_513647</name>
</gene>
<dbReference type="Gene3D" id="3.40.50.150">
    <property type="entry name" value="Vaccinia Virus protein VP39"/>
    <property type="match status" value="1"/>
</dbReference>
<dbReference type="SUPFAM" id="SSF53335">
    <property type="entry name" value="S-adenosyl-L-methionine-dependent methyltransferases"/>
    <property type="match status" value="1"/>
</dbReference>
<dbReference type="InterPro" id="IPR041698">
    <property type="entry name" value="Methyltransf_25"/>
</dbReference>
<reference evidence="3 4" key="1">
    <citation type="submission" date="2016-12" db="EMBL/GenBank/DDBJ databases">
        <title>The genomes of Aspergillus section Nigri reveals drivers in fungal speciation.</title>
        <authorList>
            <consortium name="DOE Joint Genome Institute"/>
            <person name="Vesth T.C."/>
            <person name="Nybo J."/>
            <person name="Theobald S."/>
            <person name="Brandl J."/>
            <person name="Frisvad J.C."/>
            <person name="Nielsen K.F."/>
            <person name="Lyhne E.K."/>
            <person name="Kogle M.E."/>
            <person name="Kuo A."/>
            <person name="Riley R."/>
            <person name="Clum A."/>
            <person name="Nolan M."/>
            <person name="Lipzen A."/>
            <person name="Salamov A."/>
            <person name="Henrissat B."/>
            <person name="Wiebenga A."/>
            <person name="De Vries R.P."/>
            <person name="Grigoriev I.V."/>
            <person name="Mortensen U.H."/>
            <person name="Andersen M.R."/>
            <person name="Baker S.E."/>
        </authorList>
    </citation>
    <scope>NUCLEOTIDE SEQUENCE [LARGE SCALE GENOMIC DNA]</scope>
    <source>
        <strain evidence="3 4">IBT 23096</strain>
    </source>
</reference>
<evidence type="ECO:0008006" key="5">
    <source>
        <dbReference type="Google" id="ProtNLM"/>
    </source>
</evidence>
<evidence type="ECO:0000313" key="4">
    <source>
        <dbReference type="Proteomes" id="UP000234275"/>
    </source>
</evidence>
<accession>A0A2I2FV37</accession>